<sequence>MDISVKVNGIERKNYIEWESFRKEDVLTSQIDSLSFTVKKWGNKTWKPSVGDEIIVWDGNIKIFGGYIISVKEKVKRAEVLEYDVECKDYTYEMDKSLVVKSYENKTVAEIITDIKNNYMPAGFTVNNVKCDLMVDYIAFNYEQPSKCLQQLADLVNYNWYVDYDKDIHFFSKFGELAPFGLTDTNEKYIFDSLEIEEDLSQLKNYVFVRGGEYKAAQRSERYVADGQQSQFPLAYKYAEKPGVDVNGVQKNVGVDGLDTFSQGYDFLWNYNAKYIVASGVLPANQVITISGMPLFPVLSRARDMVSIAKYGESRYKIIDKTISTREAARDRAKAELMAYSQPLKTGSFQTYQSGLRSGQLINIQSDIRGLNENFLIQKVSLRMLGADKGIWSVNIVSVKTLGIIDFLQNLLLAENKKITTDKNEILEMLESIDENVLITELIQRHLSVSVQERVSITELIRKNPWTIEWVLGPYFPSSDNDNKREGLLDISFYLY</sequence>
<reference evidence="1" key="1">
    <citation type="journal article" date="2020" name="mSystems">
        <title>Genome- and Community-Level Interaction Insights into Carbon Utilization and Element Cycling Functions of Hydrothermarchaeota in Hydrothermal Sediment.</title>
        <authorList>
            <person name="Zhou Z."/>
            <person name="Liu Y."/>
            <person name="Xu W."/>
            <person name="Pan J."/>
            <person name="Luo Z.H."/>
            <person name="Li M."/>
        </authorList>
    </citation>
    <scope>NUCLEOTIDE SEQUENCE [LARGE SCALE GENOMIC DNA]</scope>
    <source>
        <strain evidence="1">SpSt-751</strain>
    </source>
</reference>
<dbReference type="EMBL" id="DTGA01000001">
    <property type="protein sequence ID" value="HGB30248.1"/>
    <property type="molecule type" value="Genomic_DNA"/>
</dbReference>
<proteinExistence type="predicted"/>
<evidence type="ECO:0000313" key="1">
    <source>
        <dbReference type="EMBL" id="HGB30248.1"/>
    </source>
</evidence>
<comment type="caution">
    <text evidence="1">The sequence shown here is derived from an EMBL/GenBank/DDBJ whole genome shotgun (WGS) entry which is preliminary data.</text>
</comment>
<gene>
    <name evidence="1" type="ORF">ENV35_00040</name>
</gene>
<dbReference type="AlphaFoldDB" id="A0A7C3WN18"/>
<organism evidence="1">
    <name type="scientific">Dictyoglomus turgidum</name>
    <dbReference type="NCBI Taxonomy" id="513050"/>
    <lineage>
        <taxon>Bacteria</taxon>
        <taxon>Pseudomonadati</taxon>
        <taxon>Dictyoglomota</taxon>
        <taxon>Dictyoglomia</taxon>
        <taxon>Dictyoglomales</taxon>
        <taxon>Dictyoglomaceae</taxon>
        <taxon>Dictyoglomus</taxon>
    </lineage>
</organism>
<protein>
    <submittedName>
        <fullName evidence="1">Uncharacterized protein</fullName>
    </submittedName>
</protein>
<name>A0A7C3WN18_9BACT</name>
<dbReference type="SUPFAM" id="SSF69279">
    <property type="entry name" value="Phage tail proteins"/>
    <property type="match status" value="1"/>
</dbReference>
<accession>A0A7C3WN18</accession>